<dbReference type="Proteomes" id="UP000222542">
    <property type="component" value="Unassembled WGS sequence"/>
</dbReference>
<keyword evidence="2" id="KW-1185">Reference proteome</keyword>
<sequence>MREMIEDRIKIDRIASFAILKVTTQAIQKGSGSVGGKKNEEDVATIVAGQRARSRRLCRCYPQSSAQVHIQALYNHSNNPLYSIPPYSYPVYSSQPYVQRSNYPQWRAPTLQSHPSTPQTYQSPSRLNFLSKSNNEMRQKLRDSFTPIGESYDHSIEDYRALKREIEKMIQDK</sequence>
<organism evidence="1 2">
    <name type="scientific">Capsicum annuum</name>
    <name type="common">Capsicum pepper</name>
    <dbReference type="NCBI Taxonomy" id="4072"/>
    <lineage>
        <taxon>Eukaryota</taxon>
        <taxon>Viridiplantae</taxon>
        <taxon>Streptophyta</taxon>
        <taxon>Embryophyta</taxon>
        <taxon>Tracheophyta</taxon>
        <taxon>Spermatophyta</taxon>
        <taxon>Magnoliopsida</taxon>
        <taxon>eudicotyledons</taxon>
        <taxon>Gunneridae</taxon>
        <taxon>Pentapetalae</taxon>
        <taxon>asterids</taxon>
        <taxon>lamiids</taxon>
        <taxon>Solanales</taxon>
        <taxon>Solanaceae</taxon>
        <taxon>Solanoideae</taxon>
        <taxon>Capsiceae</taxon>
        <taxon>Capsicum</taxon>
    </lineage>
</organism>
<reference evidence="1 2" key="1">
    <citation type="journal article" date="2014" name="Nat. Genet.">
        <title>Genome sequence of the hot pepper provides insights into the evolution of pungency in Capsicum species.</title>
        <authorList>
            <person name="Kim S."/>
            <person name="Park M."/>
            <person name="Yeom S.I."/>
            <person name="Kim Y.M."/>
            <person name="Lee J.M."/>
            <person name="Lee H.A."/>
            <person name="Seo E."/>
            <person name="Choi J."/>
            <person name="Cheong K."/>
            <person name="Kim K.T."/>
            <person name="Jung K."/>
            <person name="Lee G.W."/>
            <person name="Oh S.K."/>
            <person name="Bae C."/>
            <person name="Kim S.B."/>
            <person name="Lee H.Y."/>
            <person name="Kim S.Y."/>
            <person name="Kim M.S."/>
            <person name="Kang B.C."/>
            <person name="Jo Y.D."/>
            <person name="Yang H.B."/>
            <person name="Jeong H.J."/>
            <person name="Kang W.H."/>
            <person name="Kwon J.K."/>
            <person name="Shin C."/>
            <person name="Lim J.Y."/>
            <person name="Park J.H."/>
            <person name="Huh J.H."/>
            <person name="Kim J.S."/>
            <person name="Kim B.D."/>
            <person name="Cohen O."/>
            <person name="Paran I."/>
            <person name="Suh M.C."/>
            <person name="Lee S.B."/>
            <person name="Kim Y.K."/>
            <person name="Shin Y."/>
            <person name="Noh S.J."/>
            <person name="Park J."/>
            <person name="Seo Y.S."/>
            <person name="Kwon S.Y."/>
            <person name="Kim H.A."/>
            <person name="Park J.M."/>
            <person name="Kim H.J."/>
            <person name="Choi S.B."/>
            <person name="Bosland P.W."/>
            <person name="Reeves G."/>
            <person name="Jo S.H."/>
            <person name="Lee B.W."/>
            <person name="Cho H.T."/>
            <person name="Choi H.S."/>
            <person name="Lee M.S."/>
            <person name="Yu Y."/>
            <person name="Do Choi Y."/>
            <person name="Park B.S."/>
            <person name="van Deynze A."/>
            <person name="Ashrafi H."/>
            <person name="Hill T."/>
            <person name="Kim W.T."/>
            <person name="Pai H.S."/>
            <person name="Ahn H.K."/>
            <person name="Yeam I."/>
            <person name="Giovannoni J.J."/>
            <person name="Rose J.K."/>
            <person name="Sorensen I."/>
            <person name="Lee S.J."/>
            <person name="Kim R.W."/>
            <person name="Choi I.Y."/>
            <person name="Choi B.S."/>
            <person name="Lim J.S."/>
            <person name="Lee Y.H."/>
            <person name="Choi D."/>
        </authorList>
    </citation>
    <scope>NUCLEOTIDE SEQUENCE [LARGE SCALE GENOMIC DNA]</scope>
    <source>
        <strain evidence="2">cv. CM334</strain>
    </source>
</reference>
<accession>A0A2G2YJT4</accession>
<dbReference type="Gramene" id="PHT70012">
    <property type="protein sequence ID" value="PHT70012"/>
    <property type="gene ID" value="T459_25116"/>
</dbReference>
<protein>
    <submittedName>
        <fullName evidence="1">Uncharacterized protein</fullName>
    </submittedName>
</protein>
<comment type="caution">
    <text evidence="1">The sequence shown here is derived from an EMBL/GenBank/DDBJ whole genome shotgun (WGS) entry which is preliminary data.</text>
</comment>
<dbReference type="EMBL" id="AYRZ02000010">
    <property type="protein sequence ID" value="PHT70012.1"/>
    <property type="molecule type" value="Genomic_DNA"/>
</dbReference>
<dbReference type="AlphaFoldDB" id="A0A2G2YJT4"/>
<evidence type="ECO:0000313" key="1">
    <source>
        <dbReference type="EMBL" id="PHT70012.1"/>
    </source>
</evidence>
<reference evidence="1 2" key="2">
    <citation type="journal article" date="2017" name="Genome Biol.">
        <title>New reference genome sequences of hot pepper reveal the massive evolution of plant disease-resistance genes by retroduplication.</title>
        <authorList>
            <person name="Kim S."/>
            <person name="Park J."/>
            <person name="Yeom S.I."/>
            <person name="Kim Y.M."/>
            <person name="Seo E."/>
            <person name="Kim K.T."/>
            <person name="Kim M.S."/>
            <person name="Lee J.M."/>
            <person name="Cheong K."/>
            <person name="Shin H.S."/>
            <person name="Kim S.B."/>
            <person name="Han K."/>
            <person name="Lee J."/>
            <person name="Park M."/>
            <person name="Lee H.A."/>
            <person name="Lee H.Y."/>
            <person name="Lee Y."/>
            <person name="Oh S."/>
            <person name="Lee J.H."/>
            <person name="Choi E."/>
            <person name="Choi E."/>
            <person name="Lee S.E."/>
            <person name="Jeon J."/>
            <person name="Kim H."/>
            <person name="Choi G."/>
            <person name="Song H."/>
            <person name="Lee J."/>
            <person name="Lee S.C."/>
            <person name="Kwon J.K."/>
            <person name="Lee H.Y."/>
            <person name="Koo N."/>
            <person name="Hong Y."/>
            <person name="Kim R.W."/>
            <person name="Kang W.H."/>
            <person name="Huh J.H."/>
            <person name="Kang B.C."/>
            <person name="Yang T.J."/>
            <person name="Lee Y.H."/>
            <person name="Bennetzen J.L."/>
            <person name="Choi D."/>
        </authorList>
    </citation>
    <scope>NUCLEOTIDE SEQUENCE [LARGE SCALE GENOMIC DNA]</scope>
    <source>
        <strain evidence="2">cv. CM334</strain>
    </source>
</reference>
<name>A0A2G2YJT4_CAPAN</name>
<gene>
    <name evidence="1" type="ORF">T459_25116</name>
</gene>
<evidence type="ECO:0000313" key="2">
    <source>
        <dbReference type="Proteomes" id="UP000222542"/>
    </source>
</evidence>
<proteinExistence type="predicted"/>